<dbReference type="PANTHER" id="PTHR30383">
    <property type="entry name" value="THIOESTERASE 1/PROTEASE 1/LYSOPHOSPHOLIPASE L1"/>
    <property type="match status" value="1"/>
</dbReference>
<dbReference type="GO" id="GO:0016787">
    <property type="term" value="F:hydrolase activity"/>
    <property type="evidence" value="ECO:0007669"/>
    <property type="project" value="UniProtKB-KW"/>
</dbReference>
<reference evidence="3" key="1">
    <citation type="journal article" date="2019" name="Int. J. Syst. Evol. Microbiol.">
        <title>The Global Catalogue of Microorganisms (GCM) 10K type strain sequencing project: providing services to taxonomists for standard genome sequencing and annotation.</title>
        <authorList>
            <consortium name="The Broad Institute Genomics Platform"/>
            <consortium name="The Broad Institute Genome Sequencing Center for Infectious Disease"/>
            <person name="Wu L."/>
            <person name="Ma J."/>
        </authorList>
    </citation>
    <scope>NUCLEOTIDE SEQUENCE [LARGE SCALE GENOMIC DNA]</scope>
    <source>
        <strain evidence="3">KCTC 42143</strain>
    </source>
</reference>
<dbReference type="Proteomes" id="UP001597285">
    <property type="component" value="Unassembled WGS sequence"/>
</dbReference>
<dbReference type="EMBL" id="JBHUFF010000008">
    <property type="protein sequence ID" value="MFD1798662.1"/>
    <property type="molecule type" value="Genomic_DNA"/>
</dbReference>
<dbReference type="CDD" id="cd01834">
    <property type="entry name" value="SGNH_hydrolase_like_2"/>
    <property type="match status" value="1"/>
</dbReference>
<gene>
    <name evidence="2" type="ORF">ACFSBK_02155</name>
</gene>
<dbReference type="InterPro" id="IPR036514">
    <property type="entry name" value="SGNH_hydro_sf"/>
</dbReference>
<dbReference type="Pfam" id="PF13472">
    <property type="entry name" value="Lipase_GDSL_2"/>
    <property type="match status" value="1"/>
</dbReference>
<dbReference type="PANTHER" id="PTHR30383:SF5">
    <property type="entry name" value="SGNH HYDROLASE-TYPE ESTERASE DOMAIN-CONTAINING PROTEIN"/>
    <property type="match status" value="1"/>
</dbReference>
<protein>
    <submittedName>
        <fullName evidence="2">SGNH/GDSL hydrolase family protein</fullName>
        <ecNumber evidence="2">3.1.-.-</ecNumber>
    </submittedName>
</protein>
<dbReference type="SUPFAM" id="SSF52266">
    <property type="entry name" value="SGNH hydrolase"/>
    <property type="match status" value="1"/>
</dbReference>
<keyword evidence="3" id="KW-1185">Reference proteome</keyword>
<sequence length="211" mass="24265">MELKKEATILFIGDSITDANRRREDPTDLGYGYPLLVAAALLERYPELNLSLVNRGIDGNKITDLANRWEEDCLALDPDIVSILIGINDTWHNVGTEAFGTQESIDRFEFYYRILLQTVKERTNAQIILMEPFVLPHPIYRKEWRIDLNSRIQVIRKLAKEYETDFVALDERLNALGMKQSYAYWTGQDGVHPTLAGHAVIAKAWLEQLEN</sequence>
<comment type="caution">
    <text evidence="2">The sequence shown here is derived from an EMBL/GenBank/DDBJ whole genome shotgun (WGS) entry which is preliminary data.</text>
</comment>
<dbReference type="Gene3D" id="3.40.50.1110">
    <property type="entry name" value="SGNH hydrolase"/>
    <property type="match status" value="1"/>
</dbReference>
<organism evidence="2 3">
    <name type="scientific">Carnobacterium antarcticum</name>
    <dbReference type="NCBI Taxonomy" id="2126436"/>
    <lineage>
        <taxon>Bacteria</taxon>
        <taxon>Bacillati</taxon>
        <taxon>Bacillota</taxon>
        <taxon>Bacilli</taxon>
        <taxon>Lactobacillales</taxon>
        <taxon>Carnobacteriaceae</taxon>
        <taxon>Carnobacterium</taxon>
    </lineage>
</organism>
<proteinExistence type="predicted"/>
<feature type="domain" description="SGNH hydrolase-type esterase" evidence="1">
    <location>
        <begin position="11"/>
        <end position="200"/>
    </location>
</feature>
<dbReference type="EC" id="3.1.-.-" evidence="2"/>
<dbReference type="RefSeq" id="WP_058919074.1">
    <property type="nucleotide sequence ID" value="NZ_JBHSQC010000015.1"/>
</dbReference>
<dbReference type="InterPro" id="IPR051532">
    <property type="entry name" value="Ester_Hydrolysis_Enzymes"/>
</dbReference>
<name>A0ABW4NJV7_9LACT</name>
<evidence type="ECO:0000259" key="1">
    <source>
        <dbReference type="Pfam" id="PF13472"/>
    </source>
</evidence>
<dbReference type="InterPro" id="IPR013830">
    <property type="entry name" value="SGNH_hydro"/>
</dbReference>
<keyword evidence="2" id="KW-0378">Hydrolase</keyword>
<evidence type="ECO:0000313" key="3">
    <source>
        <dbReference type="Proteomes" id="UP001597285"/>
    </source>
</evidence>
<evidence type="ECO:0000313" key="2">
    <source>
        <dbReference type="EMBL" id="MFD1798662.1"/>
    </source>
</evidence>
<accession>A0ABW4NJV7</accession>